<dbReference type="HOGENOM" id="CLU_108885_1_0_4"/>
<reference evidence="3" key="1">
    <citation type="journal article" date="2012" name="Vet. Microbiol.">
        <title>Comparative genomic analyses of the Taylorellae.</title>
        <authorList>
            <person name="Hauser H."/>
            <person name="Richter D.C."/>
            <person name="van Tonder A."/>
            <person name="Clark L."/>
            <person name="Preston A."/>
        </authorList>
    </citation>
    <scope>NUCLEOTIDE SEQUENCE</scope>
    <source>
        <strain evidence="3">14/45</strain>
    </source>
</reference>
<keyword evidence="1" id="KW-0812">Transmembrane</keyword>
<keyword evidence="1" id="KW-0472">Membrane</keyword>
<feature type="transmembrane region" description="Helical" evidence="1">
    <location>
        <begin position="122"/>
        <end position="144"/>
    </location>
</feature>
<dbReference type="KEGG" id="tat:KUM_0200"/>
<gene>
    <name evidence="3" type="ORF">KUM_0200</name>
</gene>
<feature type="domain" description="DUF1468" evidence="2">
    <location>
        <begin position="11"/>
        <end position="146"/>
    </location>
</feature>
<evidence type="ECO:0000313" key="3">
    <source>
        <dbReference type="EMBL" id="CCG19005.1"/>
    </source>
</evidence>
<feature type="transmembrane region" description="Helical" evidence="1">
    <location>
        <begin position="12"/>
        <end position="30"/>
    </location>
</feature>
<feature type="transmembrane region" description="Helical" evidence="1">
    <location>
        <begin position="156"/>
        <end position="176"/>
    </location>
</feature>
<dbReference type="InterPro" id="IPR009936">
    <property type="entry name" value="DUF1468"/>
</dbReference>
<evidence type="ECO:0000259" key="2">
    <source>
        <dbReference type="Pfam" id="PF07331"/>
    </source>
</evidence>
<dbReference type="BioCyc" id="TASI1091495:G13GE-200-MONOMER"/>
<organism evidence="3">
    <name type="scientific">Taylorella asinigenitalis 14/45</name>
    <dbReference type="NCBI Taxonomy" id="1091495"/>
    <lineage>
        <taxon>Bacteria</taxon>
        <taxon>Pseudomonadati</taxon>
        <taxon>Pseudomonadota</taxon>
        <taxon>Betaproteobacteria</taxon>
        <taxon>Burkholderiales</taxon>
        <taxon>Alcaligenaceae</taxon>
        <taxon>Taylorella</taxon>
    </lineage>
</organism>
<protein>
    <submittedName>
        <fullName evidence="3">Putative TCT transport protein</fullName>
    </submittedName>
</protein>
<proteinExistence type="predicted"/>
<accession>I7JQX2</accession>
<name>I7JQX2_9BURK</name>
<dbReference type="EMBL" id="HE681424">
    <property type="protein sequence ID" value="CCG19005.1"/>
    <property type="molecule type" value="Genomic_DNA"/>
</dbReference>
<dbReference type="AlphaFoldDB" id="I7JQX2"/>
<keyword evidence="1" id="KW-1133">Transmembrane helix</keyword>
<dbReference type="Pfam" id="PF07331">
    <property type="entry name" value="TctB"/>
    <property type="match status" value="1"/>
</dbReference>
<sequence length="186" mass="20651">MIIKNEQDFYSGLMFMAFGGFFAVYSYIKYDMGDLMRLGPGFFPLALGLLLFVIGAIVGLQGLRGEANPETRIGKFDWDILILIIGSVLFFAFALKALGLMLTIICVCLLSSLASHDFSFRAAIAIAIFMAIFSWLVFIEGLGMVLQMWPSPPSEWSFVAIAFIVCALTLAAFLLFRRTRNESVNI</sequence>
<dbReference type="RefSeq" id="WP_015551169.1">
    <property type="nucleotide sequence ID" value="NC_021033.1"/>
</dbReference>
<feature type="transmembrane region" description="Helical" evidence="1">
    <location>
        <begin position="42"/>
        <end position="60"/>
    </location>
</feature>
<feature type="transmembrane region" description="Helical" evidence="1">
    <location>
        <begin position="80"/>
        <end position="110"/>
    </location>
</feature>
<evidence type="ECO:0000256" key="1">
    <source>
        <dbReference type="SAM" id="Phobius"/>
    </source>
</evidence>